<organism evidence="2 3">
    <name type="scientific">Flavobacterium arundinis</name>
    <dbReference type="NCBI Taxonomy" id="3139143"/>
    <lineage>
        <taxon>Bacteria</taxon>
        <taxon>Pseudomonadati</taxon>
        <taxon>Bacteroidota</taxon>
        <taxon>Flavobacteriia</taxon>
        <taxon>Flavobacteriales</taxon>
        <taxon>Flavobacteriaceae</taxon>
        <taxon>Flavobacterium</taxon>
    </lineage>
</organism>
<gene>
    <name evidence="2" type="ORF">AAEO56_11435</name>
</gene>
<dbReference type="Proteomes" id="UP001464555">
    <property type="component" value="Unassembled WGS sequence"/>
</dbReference>
<name>A0ABU9HXI5_9FLAO</name>
<evidence type="ECO:0000313" key="2">
    <source>
        <dbReference type="EMBL" id="MEL1244877.1"/>
    </source>
</evidence>
<dbReference type="EMBL" id="JBBYHR010000005">
    <property type="protein sequence ID" value="MEL1244877.1"/>
    <property type="molecule type" value="Genomic_DNA"/>
</dbReference>
<feature type="compositionally biased region" description="Basic and acidic residues" evidence="1">
    <location>
        <begin position="20"/>
        <end position="39"/>
    </location>
</feature>
<keyword evidence="3" id="KW-1185">Reference proteome</keyword>
<proteinExistence type="predicted"/>
<sequence>MALTETKRPLPLALTEPVSPEERRDKGDGRTGDGKEALRRLLQAP</sequence>
<feature type="region of interest" description="Disordered" evidence="1">
    <location>
        <begin position="1"/>
        <end position="45"/>
    </location>
</feature>
<protein>
    <submittedName>
        <fullName evidence="2">Uncharacterized protein</fullName>
    </submittedName>
</protein>
<evidence type="ECO:0000313" key="3">
    <source>
        <dbReference type="Proteomes" id="UP001464555"/>
    </source>
</evidence>
<evidence type="ECO:0000256" key="1">
    <source>
        <dbReference type="SAM" id="MobiDB-lite"/>
    </source>
</evidence>
<comment type="caution">
    <text evidence="2">The sequence shown here is derived from an EMBL/GenBank/DDBJ whole genome shotgun (WGS) entry which is preliminary data.</text>
</comment>
<dbReference type="RefSeq" id="WP_341697190.1">
    <property type="nucleotide sequence ID" value="NZ_JBBYHR010000005.1"/>
</dbReference>
<reference evidence="2 3" key="1">
    <citation type="submission" date="2024-04" db="EMBL/GenBank/DDBJ databases">
        <title>Flavobacterium sp. DGU11 16S ribosomal RNA gene Genome sequencing and assembly.</title>
        <authorList>
            <person name="Park S."/>
        </authorList>
    </citation>
    <scope>NUCLEOTIDE SEQUENCE [LARGE SCALE GENOMIC DNA]</scope>
    <source>
        <strain evidence="2 3">DGU11</strain>
    </source>
</reference>
<accession>A0ABU9HXI5</accession>